<name>A0A1A7YA96_9TELE</name>
<accession>A0A1A7YA96</accession>
<protein>
    <submittedName>
        <fullName evidence="1">Uncharacterized protein</fullName>
    </submittedName>
</protein>
<gene>
    <name evidence="1" type="primary">Nfu_g_1_007698</name>
</gene>
<dbReference type="AlphaFoldDB" id="A0A1A7YA96"/>
<dbReference type="EMBL" id="HADW01004964">
    <property type="protein sequence ID" value="SBP06364.1"/>
    <property type="molecule type" value="Transcribed_RNA"/>
</dbReference>
<organism evidence="1">
    <name type="scientific">Iconisemion striatum</name>
    <dbReference type="NCBI Taxonomy" id="60296"/>
    <lineage>
        <taxon>Eukaryota</taxon>
        <taxon>Metazoa</taxon>
        <taxon>Chordata</taxon>
        <taxon>Craniata</taxon>
        <taxon>Vertebrata</taxon>
        <taxon>Euteleostomi</taxon>
        <taxon>Actinopterygii</taxon>
        <taxon>Neopterygii</taxon>
        <taxon>Teleostei</taxon>
        <taxon>Neoteleostei</taxon>
        <taxon>Acanthomorphata</taxon>
        <taxon>Ovalentaria</taxon>
        <taxon>Atherinomorphae</taxon>
        <taxon>Cyprinodontiformes</taxon>
        <taxon>Nothobranchiidae</taxon>
        <taxon>Iconisemion</taxon>
    </lineage>
</organism>
<reference evidence="1" key="2">
    <citation type="submission" date="2016-06" db="EMBL/GenBank/DDBJ databases">
        <title>The genome of a short-lived fish provides insights into sex chromosome evolution and the genetic control of aging.</title>
        <authorList>
            <person name="Reichwald K."/>
            <person name="Felder M."/>
            <person name="Petzold A."/>
            <person name="Koch P."/>
            <person name="Groth M."/>
            <person name="Platzer M."/>
        </authorList>
    </citation>
    <scope>NUCLEOTIDE SEQUENCE</scope>
    <source>
        <tissue evidence="1">Brain</tissue>
    </source>
</reference>
<evidence type="ECO:0000313" key="1">
    <source>
        <dbReference type="EMBL" id="SBP26875.1"/>
    </source>
</evidence>
<feature type="non-terminal residue" evidence="1">
    <location>
        <position position="1"/>
    </location>
</feature>
<sequence length="55" mass="5940">HLELLKAGNDSETFVMNHLSGSFSPGLCSRYPYSHPNFNISEGRCGELLINGASA</sequence>
<dbReference type="EMBL" id="HADX01004643">
    <property type="protein sequence ID" value="SBP26875.1"/>
    <property type="molecule type" value="Transcribed_RNA"/>
</dbReference>
<reference evidence="1" key="1">
    <citation type="submission" date="2016-05" db="EMBL/GenBank/DDBJ databases">
        <authorList>
            <person name="Lavstsen T."/>
            <person name="Jespersen J.S."/>
        </authorList>
    </citation>
    <scope>NUCLEOTIDE SEQUENCE</scope>
    <source>
        <tissue evidence="1">Brain</tissue>
    </source>
</reference>
<proteinExistence type="predicted"/>